<feature type="transmembrane region" description="Helical" evidence="8">
    <location>
        <begin position="221"/>
        <end position="239"/>
    </location>
</feature>
<dbReference type="InterPro" id="IPR003660">
    <property type="entry name" value="HAMP_dom"/>
</dbReference>
<evidence type="ECO:0000256" key="3">
    <source>
        <dbReference type="ARBA" id="ARBA00012438"/>
    </source>
</evidence>
<reference evidence="11 12" key="1">
    <citation type="submission" date="2016-11" db="EMBL/GenBank/DDBJ databases">
        <authorList>
            <person name="Jaros S."/>
            <person name="Januszkiewicz K."/>
            <person name="Wedrychowicz H."/>
        </authorList>
    </citation>
    <scope>NUCLEOTIDE SEQUENCE [LARGE SCALE GENOMIC DNA]</scope>
    <source>
        <strain evidence="11 12">DSM 27063</strain>
    </source>
</reference>
<dbReference type="InterPro" id="IPR003594">
    <property type="entry name" value="HATPase_dom"/>
</dbReference>
<dbReference type="PROSITE" id="PS50885">
    <property type="entry name" value="HAMP"/>
    <property type="match status" value="1"/>
</dbReference>
<sequence length="556" mass="62909">MTKSKKTNKKRNKLKSFAYKYLRFKSSIYARVIYIITILSFILYFAYGAIFNSVYGEYLDTIIRQRGNDIGSIIEGSLYYSMLKNDDDALQSTLDIINNMSGVDEVNLYDQDNDLVYTSVYSDTLVHSDPDCKSCHTDFNEMFPYTEKTYRIIDFESACNMSVTNQGHRQLLIRSPILNEPSCYTAACHAHSPDEEVLGSLIIKVPLNSLDSAVSKSSTEYFLLAALATFLLVAFLILFTNRKIRKPLSAILIASEAVASGDRKRRLEIKPNLLDDMKMVSLAFNNMLDNLDSANKELENWSHQLEYKVQKKSEELSEIQNELIHIERIASLGKLSSSVAHELNNPLSSILTYIKLISKKVNRLDLHPDKSESLLKHLRVVESETKRCGEIVKGLMDFSRKDQEDFSDNHMHNILKETYELIEHQMKIKNINFYTELNAGNDLVYCNENQMKQIYLALLVNASEAVDDNAEILIKTSNPDDEHLKVDIIDNGVGISPEDISHIFQPFFSAKRQSSGIGLGLAIVHGIVQSHKGKVDVESEQGKGTTMSVILPLAKN</sequence>
<keyword evidence="4" id="KW-0597">Phosphoprotein</keyword>
<evidence type="ECO:0000256" key="8">
    <source>
        <dbReference type="SAM" id="Phobius"/>
    </source>
</evidence>
<dbReference type="EC" id="2.7.13.3" evidence="3"/>
<dbReference type="AlphaFoldDB" id="A0A1M6BVP6"/>
<evidence type="ECO:0000259" key="9">
    <source>
        <dbReference type="PROSITE" id="PS50109"/>
    </source>
</evidence>
<dbReference type="PRINTS" id="PR00344">
    <property type="entry name" value="BCTRLSENSOR"/>
</dbReference>
<keyword evidence="12" id="KW-1185">Reference proteome</keyword>
<dbReference type="InterPro" id="IPR036097">
    <property type="entry name" value="HisK_dim/P_sf"/>
</dbReference>
<feature type="domain" description="Histidine kinase" evidence="9">
    <location>
        <begin position="338"/>
        <end position="555"/>
    </location>
</feature>
<comment type="subcellular location">
    <subcellularLocation>
        <location evidence="2">Membrane</location>
    </subcellularLocation>
</comment>
<dbReference type="SMART" id="SM00388">
    <property type="entry name" value="HisKA"/>
    <property type="match status" value="1"/>
</dbReference>
<feature type="transmembrane region" description="Helical" evidence="8">
    <location>
        <begin position="28"/>
        <end position="47"/>
    </location>
</feature>
<dbReference type="SMART" id="SM00304">
    <property type="entry name" value="HAMP"/>
    <property type="match status" value="1"/>
</dbReference>
<dbReference type="CDD" id="cd00082">
    <property type="entry name" value="HisKA"/>
    <property type="match status" value="1"/>
</dbReference>
<dbReference type="Pfam" id="PF00512">
    <property type="entry name" value="HisKA"/>
    <property type="match status" value="1"/>
</dbReference>
<dbReference type="InterPro" id="IPR003661">
    <property type="entry name" value="HisK_dim/P_dom"/>
</dbReference>
<dbReference type="Gene3D" id="6.10.340.10">
    <property type="match status" value="1"/>
</dbReference>
<evidence type="ECO:0000259" key="10">
    <source>
        <dbReference type="PROSITE" id="PS50885"/>
    </source>
</evidence>
<dbReference type="SUPFAM" id="SSF47384">
    <property type="entry name" value="Homodimeric domain of signal transducing histidine kinase"/>
    <property type="match status" value="1"/>
</dbReference>
<dbReference type="SMART" id="SM00387">
    <property type="entry name" value="HATPase_c"/>
    <property type="match status" value="1"/>
</dbReference>
<protein>
    <recommendedName>
        <fullName evidence="3">histidine kinase</fullName>
        <ecNumber evidence="3">2.7.13.3</ecNumber>
    </recommendedName>
</protein>
<dbReference type="Gene3D" id="3.30.565.10">
    <property type="entry name" value="Histidine kinase-like ATPase, C-terminal domain"/>
    <property type="match status" value="1"/>
</dbReference>
<keyword evidence="8" id="KW-0812">Transmembrane</keyword>
<comment type="catalytic activity">
    <reaction evidence="1">
        <text>ATP + protein L-histidine = ADP + protein N-phospho-L-histidine.</text>
        <dbReference type="EC" id="2.7.13.3"/>
    </reaction>
</comment>
<dbReference type="PANTHER" id="PTHR43065:SF42">
    <property type="entry name" value="TWO-COMPONENT SENSOR PPRA"/>
    <property type="match status" value="1"/>
</dbReference>
<evidence type="ECO:0000256" key="4">
    <source>
        <dbReference type="ARBA" id="ARBA00022553"/>
    </source>
</evidence>
<feature type="domain" description="HAMP" evidence="10">
    <location>
        <begin position="242"/>
        <end position="296"/>
    </location>
</feature>
<name>A0A1M6BVP6_9BACT</name>
<dbReference type="PANTHER" id="PTHR43065">
    <property type="entry name" value="SENSOR HISTIDINE KINASE"/>
    <property type="match status" value="1"/>
</dbReference>
<gene>
    <name evidence="11" type="ORF">SAMN05444280_10349</name>
</gene>
<dbReference type="EMBL" id="FQZE01000003">
    <property type="protein sequence ID" value="SHI52825.1"/>
    <property type="molecule type" value="Genomic_DNA"/>
</dbReference>
<dbReference type="Proteomes" id="UP000184050">
    <property type="component" value="Unassembled WGS sequence"/>
</dbReference>
<dbReference type="InterPro" id="IPR004358">
    <property type="entry name" value="Sig_transdc_His_kin-like_C"/>
</dbReference>
<dbReference type="GO" id="GO:0000155">
    <property type="term" value="F:phosphorelay sensor kinase activity"/>
    <property type="evidence" value="ECO:0007669"/>
    <property type="project" value="InterPro"/>
</dbReference>
<organism evidence="11 12">
    <name type="scientific">Tangfeifania diversioriginum</name>
    <dbReference type="NCBI Taxonomy" id="1168035"/>
    <lineage>
        <taxon>Bacteria</taxon>
        <taxon>Pseudomonadati</taxon>
        <taxon>Bacteroidota</taxon>
        <taxon>Bacteroidia</taxon>
        <taxon>Marinilabiliales</taxon>
        <taxon>Prolixibacteraceae</taxon>
        <taxon>Tangfeifania</taxon>
    </lineage>
</organism>
<proteinExistence type="predicted"/>
<evidence type="ECO:0000313" key="11">
    <source>
        <dbReference type="EMBL" id="SHI52825.1"/>
    </source>
</evidence>
<dbReference type="Gene3D" id="3.30.450.290">
    <property type="match status" value="1"/>
</dbReference>
<keyword evidence="7" id="KW-0175">Coiled coil</keyword>
<keyword evidence="8" id="KW-1133">Transmembrane helix</keyword>
<dbReference type="Gene3D" id="1.10.287.130">
    <property type="match status" value="1"/>
</dbReference>
<accession>A0A1M6BVP6</accession>
<keyword evidence="8" id="KW-0472">Membrane</keyword>
<dbReference type="SUPFAM" id="SSF55874">
    <property type="entry name" value="ATPase domain of HSP90 chaperone/DNA topoisomerase II/histidine kinase"/>
    <property type="match status" value="1"/>
</dbReference>
<evidence type="ECO:0000313" key="12">
    <source>
        <dbReference type="Proteomes" id="UP000184050"/>
    </source>
</evidence>
<evidence type="ECO:0000256" key="2">
    <source>
        <dbReference type="ARBA" id="ARBA00004370"/>
    </source>
</evidence>
<dbReference type="STRING" id="1168035.SAMN05444280_10349"/>
<dbReference type="PROSITE" id="PS50109">
    <property type="entry name" value="HIS_KIN"/>
    <property type="match status" value="1"/>
</dbReference>
<evidence type="ECO:0000256" key="6">
    <source>
        <dbReference type="ARBA" id="ARBA00022777"/>
    </source>
</evidence>
<keyword evidence="6 11" id="KW-0418">Kinase</keyword>
<feature type="coiled-coil region" evidence="7">
    <location>
        <begin position="284"/>
        <end position="329"/>
    </location>
</feature>
<dbReference type="OrthoDB" id="1931120at2"/>
<evidence type="ECO:0000256" key="7">
    <source>
        <dbReference type="SAM" id="Coils"/>
    </source>
</evidence>
<evidence type="ECO:0000256" key="1">
    <source>
        <dbReference type="ARBA" id="ARBA00000085"/>
    </source>
</evidence>
<dbReference type="CDD" id="cd06225">
    <property type="entry name" value="HAMP"/>
    <property type="match status" value="1"/>
</dbReference>
<dbReference type="InterPro" id="IPR005467">
    <property type="entry name" value="His_kinase_dom"/>
</dbReference>
<dbReference type="InterPro" id="IPR036890">
    <property type="entry name" value="HATPase_C_sf"/>
</dbReference>
<evidence type="ECO:0000256" key="5">
    <source>
        <dbReference type="ARBA" id="ARBA00022679"/>
    </source>
</evidence>
<keyword evidence="5" id="KW-0808">Transferase</keyword>
<dbReference type="Pfam" id="PF02518">
    <property type="entry name" value="HATPase_c"/>
    <property type="match status" value="1"/>
</dbReference>
<dbReference type="RefSeq" id="WP_073165144.1">
    <property type="nucleotide sequence ID" value="NZ_FQZE01000003.1"/>
</dbReference>
<dbReference type="GO" id="GO:0016020">
    <property type="term" value="C:membrane"/>
    <property type="evidence" value="ECO:0007669"/>
    <property type="project" value="UniProtKB-SubCell"/>
</dbReference>